<sequence length="312" mass="33127">MAVSSWQSAVLFWANLVSSAVLRDPAHDGHPSASLPSIVAPTWLNSNIGNSNLVAIDLRESTLYTEGHVPGSINIPHAGTPLWSSNGPNSTLVFPSADVVVHTLSKNGIGVENWAVIVPNAAVLPSHMAIAARAAATLRYAGLPTTNIAILDGGYPAWAAANLSISTVPAVARPEKKYTGKIDGSFVVERDYIRARIGKAAEGVVLVDARAPADYHAGHIESAVSLPTLTIWNAVGIWKSSQELQQLFEAAVDHNTAVGKNKGEVVVYCRTGMLASAWVYALTNILGFENVKLYDGSMEDWTRNGEAVTLPE</sequence>
<dbReference type="InterPro" id="IPR001763">
    <property type="entry name" value="Rhodanese-like_dom"/>
</dbReference>
<name>A0A1B4XBF1_SORAA</name>
<evidence type="ECO:0000259" key="3">
    <source>
        <dbReference type="PROSITE" id="PS50206"/>
    </source>
</evidence>
<dbReference type="SMART" id="SM00450">
    <property type="entry name" value="RHOD"/>
    <property type="match status" value="2"/>
</dbReference>
<dbReference type="PANTHER" id="PTHR43855">
    <property type="entry name" value="THIOSULFATE SULFURTRANSFERASE"/>
    <property type="match status" value="1"/>
</dbReference>
<dbReference type="PANTHER" id="PTHR43855:SF1">
    <property type="entry name" value="THIOSULFATE SULFURTRANSFERASE"/>
    <property type="match status" value="1"/>
</dbReference>
<dbReference type="PROSITE" id="PS50206">
    <property type="entry name" value="RHODANESE_3"/>
    <property type="match status" value="2"/>
</dbReference>
<dbReference type="InterPro" id="IPR051126">
    <property type="entry name" value="Thiosulfate_sulfurtransferase"/>
</dbReference>
<evidence type="ECO:0000256" key="2">
    <source>
        <dbReference type="SAM" id="SignalP"/>
    </source>
</evidence>
<dbReference type="InterPro" id="IPR036873">
    <property type="entry name" value="Rhodanese-like_dom_sf"/>
</dbReference>
<evidence type="ECO:0000313" key="4">
    <source>
        <dbReference type="EMBL" id="BAV32140.1"/>
    </source>
</evidence>
<dbReference type="AlphaFoldDB" id="A0A1B4XBF1"/>
<dbReference type="Pfam" id="PF00581">
    <property type="entry name" value="Rhodanese"/>
    <property type="match status" value="2"/>
</dbReference>
<evidence type="ECO:0000256" key="1">
    <source>
        <dbReference type="ARBA" id="ARBA00022737"/>
    </source>
</evidence>
<protein>
    <recommendedName>
        <fullName evidence="3">Rhodanese domain-containing protein</fullName>
    </recommendedName>
</protein>
<keyword evidence="2" id="KW-0732">Signal</keyword>
<dbReference type="SUPFAM" id="SSF52821">
    <property type="entry name" value="Rhodanese/Cell cycle control phosphatase"/>
    <property type="match status" value="2"/>
</dbReference>
<feature type="signal peptide" evidence="2">
    <location>
        <begin position="1"/>
        <end position="19"/>
    </location>
</feature>
<proteinExistence type="predicted"/>
<dbReference type="Gene3D" id="3.40.250.10">
    <property type="entry name" value="Rhodanese-like domain"/>
    <property type="match status" value="2"/>
</dbReference>
<feature type="domain" description="Rhodanese" evidence="3">
    <location>
        <begin position="49"/>
        <end position="167"/>
    </location>
</feature>
<feature type="domain" description="Rhodanese" evidence="3">
    <location>
        <begin position="200"/>
        <end position="310"/>
    </location>
</feature>
<accession>A0A1B4XBF1</accession>
<dbReference type="EMBL" id="LC079035">
    <property type="protein sequence ID" value="BAV32140.1"/>
    <property type="molecule type" value="Genomic_DNA"/>
</dbReference>
<keyword evidence="1" id="KW-0677">Repeat</keyword>
<feature type="chain" id="PRO_5008572357" description="Rhodanese domain-containing protein" evidence="2">
    <location>
        <begin position="20"/>
        <end position="312"/>
    </location>
</feature>
<reference evidence="4" key="1">
    <citation type="journal article" date="2016" name="J. Antibiot.">
        <title>Genome mining of the sordarin biosynthetic gene cluster from Sordaria araneosa Cain ATCC 36386: characterization of cycloaraneosene synthase and GDP-6-deoxyaltrose transferase.</title>
        <authorList>
            <person name="Kudo F."/>
            <person name="Matsuura Y."/>
            <person name="Hayashi T."/>
            <person name="Fukushima M."/>
            <person name="Eguchi T."/>
        </authorList>
    </citation>
    <scope>NUCLEOTIDE SEQUENCE</scope>
    <source>
        <strain evidence="4">ATCC 36386</strain>
    </source>
</reference>
<organism evidence="4">
    <name type="scientific">Sordaria araneosa</name>
    <name type="common">Pleurage araneosa</name>
    <dbReference type="NCBI Taxonomy" id="573841"/>
    <lineage>
        <taxon>Eukaryota</taxon>
        <taxon>Fungi</taxon>
        <taxon>Dikarya</taxon>
        <taxon>Ascomycota</taxon>
        <taxon>Pezizomycotina</taxon>
        <taxon>Sordariomycetes</taxon>
        <taxon>Sordariomycetidae</taxon>
        <taxon>Sordariales</taxon>
        <taxon>Sordariaceae</taxon>
        <taxon>Sordaria</taxon>
    </lineage>
</organism>